<dbReference type="Pfam" id="PF11887">
    <property type="entry name" value="Mce4_CUP1"/>
    <property type="match status" value="1"/>
</dbReference>
<dbReference type="EMBL" id="JAVDWH010000001">
    <property type="protein sequence ID" value="MDR7085299.1"/>
    <property type="molecule type" value="Genomic_DNA"/>
</dbReference>
<dbReference type="RefSeq" id="WP_309965341.1">
    <property type="nucleotide sequence ID" value="NZ_JAVDWH010000001.1"/>
</dbReference>
<dbReference type="Pfam" id="PF02470">
    <property type="entry name" value="MlaD"/>
    <property type="match status" value="1"/>
</dbReference>
<sequence>MRRGIKVRLVAFVVLSVTSILYVGANYLGFIDQALGRGYTVHVMLPDSGGLYEGSEASYRGVRIGKVAKMEVKGDGLQVDLAIDEDTKIPVDSPVFVHNLSVVGEQYISFEPTTKNGPLLKDGDTVRGTAESLPLGEDVLLQDLDKFVSSVNVSELNTVVTELGTMFRDNANPLRSMVDSAQKFIDAAVENEPQTLALLDDAQTVLQTQKDNSDNIRSFAKDLADVTETLATSDKDVRAILDRAAPSADEVTRLVRTLRKSLPPLLKPLISVTEVLDARLPALEQLLVTFPRLISSGPSALTDGSQTDGQKFGRVNLNLNQDPGACTEGYLPPGQWRPTSEESFVPPYYEAQCASGPPVNMRGTKYAPPLFDWKNQ</sequence>
<accession>A0ABU1UJE2</accession>
<evidence type="ECO:0000259" key="2">
    <source>
        <dbReference type="Pfam" id="PF11887"/>
    </source>
</evidence>
<evidence type="ECO:0000313" key="3">
    <source>
        <dbReference type="EMBL" id="MDR7085299.1"/>
    </source>
</evidence>
<proteinExistence type="predicted"/>
<keyword evidence="4" id="KW-1185">Reference proteome</keyword>
<dbReference type="PANTHER" id="PTHR33371">
    <property type="entry name" value="INTERMEMBRANE PHOSPHOLIPID TRANSPORT SYSTEM BINDING PROTEIN MLAD-RELATED"/>
    <property type="match status" value="1"/>
</dbReference>
<dbReference type="NCBIfam" id="TIGR00996">
    <property type="entry name" value="Mtu_fam_mce"/>
    <property type="match status" value="1"/>
</dbReference>
<dbReference type="InterPro" id="IPR052336">
    <property type="entry name" value="MlaD_Phospholipid_Transporter"/>
</dbReference>
<dbReference type="InterPro" id="IPR024516">
    <property type="entry name" value="Mce_C"/>
</dbReference>
<name>A0ABU1UJE2_9ACTN</name>
<feature type="domain" description="Mce/MlaD" evidence="1">
    <location>
        <begin position="37"/>
        <end position="112"/>
    </location>
</feature>
<reference evidence="3 4" key="1">
    <citation type="submission" date="2023-07" db="EMBL/GenBank/DDBJ databases">
        <title>Sorghum-associated microbial communities from plants grown in Nebraska, USA.</title>
        <authorList>
            <person name="Schachtman D."/>
        </authorList>
    </citation>
    <scope>NUCLEOTIDE SEQUENCE [LARGE SCALE GENOMIC DNA]</scope>
    <source>
        <strain evidence="3 4">BE248</strain>
    </source>
</reference>
<comment type="caution">
    <text evidence="3">The sequence shown here is derived from an EMBL/GenBank/DDBJ whole genome shotgun (WGS) entry which is preliminary data.</text>
</comment>
<gene>
    <name evidence="3" type="ORF">J2X11_000138</name>
</gene>
<dbReference type="InterPro" id="IPR003399">
    <property type="entry name" value="Mce/MlaD"/>
</dbReference>
<protein>
    <submittedName>
        <fullName evidence="3">Phospholipid/cholesterol/gamma-HCH transport system substrate-binding protein</fullName>
    </submittedName>
</protein>
<dbReference type="Proteomes" id="UP001257739">
    <property type="component" value="Unassembled WGS sequence"/>
</dbReference>
<feature type="domain" description="Mammalian cell entry C-terminal" evidence="2">
    <location>
        <begin position="120"/>
        <end position="301"/>
    </location>
</feature>
<evidence type="ECO:0000259" key="1">
    <source>
        <dbReference type="Pfam" id="PF02470"/>
    </source>
</evidence>
<organism evidence="3 4">
    <name type="scientific">Aeromicrobium panaciterrae</name>
    <dbReference type="NCBI Taxonomy" id="363861"/>
    <lineage>
        <taxon>Bacteria</taxon>
        <taxon>Bacillati</taxon>
        <taxon>Actinomycetota</taxon>
        <taxon>Actinomycetes</taxon>
        <taxon>Propionibacteriales</taxon>
        <taxon>Nocardioidaceae</taxon>
        <taxon>Aeromicrobium</taxon>
    </lineage>
</organism>
<dbReference type="InterPro" id="IPR005693">
    <property type="entry name" value="Mce"/>
</dbReference>
<dbReference type="PANTHER" id="PTHR33371:SF16">
    <property type="entry name" value="MCE-FAMILY PROTEIN MCE3F"/>
    <property type="match status" value="1"/>
</dbReference>
<evidence type="ECO:0000313" key="4">
    <source>
        <dbReference type="Proteomes" id="UP001257739"/>
    </source>
</evidence>